<dbReference type="Pfam" id="PF00828">
    <property type="entry name" value="Ribosomal_L27A"/>
    <property type="match status" value="1"/>
</dbReference>
<evidence type="ECO:0000259" key="6">
    <source>
        <dbReference type="Pfam" id="PF00828"/>
    </source>
</evidence>
<comment type="subunit">
    <text evidence="4">Part of the 50S ribosomal subunit.</text>
</comment>
<dbReference type="GO" id="GO:0022625">
    <property type="term" value="C:cytosolic large ribosomal subunit"/>
    <property type="evidence" value="ECO:0007669"/>
    <property type="project" value="TreeGrafter"/>
</dbReference>
<dbReference type="HAMAP" id="MF_01341">
    <property type="entry name" value="Ribosomal_uL15"/>
    <property type="match status" value="1"/>
</dbReference>
<dbReference type="InterPro" id="IPR021131">
    <property type="entry name" value="Ribosomal_uL15/eL18"/>
</dbReference>
<organism evidence="7 8">
    <name type="scientific">Candidatus Woesebacteria bacterium GW2011_GWB1_38_5</name>
    <dbReference type="NCBI Taxonomy" id="1618568"/>
    <lineage>
        <taxon>Bacteria</taxon>
        <taxon>Candidatus Woeseibacteriota</taxon>
    </lineage>
</organism>
<dbReference type="GO" id="GO:0006412">
    <property type="term" value="P:translation"/>
    <property type="evidence" value="ECO:0007669"/>
    <property type="project" value="UniProtKB-UniRule"/>
</dbReference>
<keyword evidence="2 4" id="KW-0689">Ribosomal protein</keyword>
<evidence type="ECO:0000256" key="2">
    <source>
        <dbReference type="ARBA" id="ARBA00022980"/>
    </source>
</evidence>
<dbReference type="EMBL" id="LBUY01000010">
    <property type="protein sequence ID" value="KKQ75078.1"/>
    <property type="molecule type" value="Genomic_DNA"/>
</dbReference>
<dbReference type="AlphaFoldDB" id="A0A0G0K5V0"/>
<dbReference type="GO" id="GO:0003735">
    <property type="term" value="F:structural constituent of ribosome"/>
    <property type="evidence" value="ECO:0007669"/>
    <property type="project" value="InterPro"/>
</dbReference>
<name>A0A0G0K5V0_9BACT</name>
<dbReference type="InterPro" id="IPR030878">
    <property type="entry name" value="Ribosomal_uL15"/>
</dbReference>
<dbReference type="GO" id="GO:0019843">
    <property type="term" value="F:rRNA binding"/>
    <property type="evidence" value="ECO:0007669"/>
    <property type="project" value="UniProtKB-UniRule"/>
</dbReference>
<evidence type="ECO:0000256" key="4">
    <source>
        <dbReference type="HAMAP-Rule" id="MF_01341"/>
    </source>
</evidence>
<dbReference type="PANTHER" id="PTHR12934">
    <property type="entry name" value="50S RIBOSOMAL PROTEIN L15"/>
    <property type="match status" value="1"/>
</dbReference>
<dbReference type="PATRIC" id="fig|1618568.3.peg.240"/>
<accession>A0A0G0K5V0</accession>
<sequence length="152" mass="16657">MKKLTTVIHKGKKRLGRGYGSGKGGHTAGRGQKGQKTRKKLGLMFEGVKVKKSFIKRLPFLRGKGRFSAQIKPFPIHLEALQELPSGTILNEEYLIKEGFVKKSDISKKGVKVLGNYNLTKKLTVDLPVSKKAREKIIEAGGNVTGGSVKNV</sequence>
<dbReference type="Proteomes" id="UP000034738">
    <property type="component" value="Unassembled WGS sequence"/>
</dbReference>
<dbReference type="InterPro" id="IPR036227">
    <property type="entry name" value="Ribosomal_uL15/eL18_sf"/>
</dbReference>
<comment type="caution">
    <text evidence="7">The sequence shown here is derived from an EMBL/GenBank/DDBJ whole genome shotgun (WGS) entry which is preliminary data.</text>
</comment>
<evidence type="ECO:0000313" key="8">
    <source>
        <dbReference type="Proteomes" id="UP000034738"/>
    </source>
</evidence>
<comment type="function">
    <text evidence="4">Binds to the 23S rRNA.</text>
</comment>
<evidence type="ECO:0000256" key="5">
    <source>
        <dbReference type="SAM" id="MobiDB-lite"/>
    </source>
</evidence>
<keyword evidence="4" id="KW-0694">RNA-binding</keyword>
<keyword evidence="4" id="KW-0699">rRNA-binding</keyword>
<protein>
    <recommendedName>
        <fullName evidence="4">Large ribosomal subunit protein uL15</fullName>
    </recommendedName>
</protein>
<comment type="similarity">
    <text evidence="1 4">Belongs to the universal ribosomal protein uL15 family.</text>
</comment>
<dbReference type="PANTHER" id="PTHR12934:SF11">
    <property type="entry name" value="LARGE RIBOSOMAL SUBUNIT PROTEIN UL15M"/>
    <property type="match status" value="1"/>
</dbReference>
<evidence type="ECO:0000256" key="1">
    <source>
        <dbReference type="ARBA" id="ARBA00007320"/>
    </source>
</evidence>
<dbReference type="SUPFAM" id="SSF52080">
    <property type="entry name" value="Ribosomal proteins L15p and L18e"/>
    <property type="match status" value="1"/>
</dbReference>
<feature type="compositionally biased region" description="Gly residues" evidence="5">
    <location>
        <begin position="17"/>
        <end position="32"/>
    </location>
</feature>
<dbReference type="InterPro" id="IPR005749">
    <property type="entry name" value="Ribosomal_uL15_bac-type"/>
</dbReference>
<keyword evidence="3 4" id="KW-0687">Ribonucleoprotein</keyword>
<feature type="domain" description="Large ribosomal subunit protein uL15/eL18" evidence="6">
    <location>
        <begin position="75"/>
        <end position="145"/>
    </location>
</feature>
<feature type="region of interest" description="Disordered" evidence="5">
    <location>
        <begin position="14"/>
        <end position="36"/>
    </location>
</feature>
<dbReference type="Gene3D" id="3.100.10.10">
    <property type="match status" value="1"/>
</dbReference>
<evidence type="ECO:0000256" key="3">
    <source>
        <dbReference type="ARBA" id="ARBA00023274"/>
    </source>
</evidence>
<evidence type="ECO:0000313" key="7">
    <source>
        <dbReference type="EMBL" id="KKQ75078.1"/>
    </source>
</evidence>
<proteinExistence type="inferred from homology"/>
<gene>
    <name evidence="4" type="primary">rplO</name>
    <name evidence="7" type="ORF">US95_C0010G0010</name>
</gene>
<reference evidence="7 8" key="1">
    <citation type="journal article" date="2015" name="Nature">
        <title>rRNA introns, odd ribosomes, and small enigmatic genomes across a large radiation of phyla.</title>
        <authorList>
            <person name="Brown C.T."/>
            <person name="Hug L.A."/>
            <person name="Thomas B.C."/>
            <person name="Sharon I."/>
            <person name="Castelle C.J."/>
            <person name="Singh A."/>
            <person name="Wilkins M.J."/>
            <person name="Williams K.H."/>
            <person name="Banfield J.F."/>
        </authorList>
    </citation>
    <scope>NUCLEOTIDE SEQUENCE [LARGE SCALE GENOMIC DNA]</scope>
</reference>